<keyword evidence="1" id="KW-0732">Signal</keyword>
<sequence>MRNSVSAPALTRRRFTQLSGMAVGSLALSGAARAASAADVTLEIAPYTLEASPKHHIRTVAYNGQIPGPLFRMREGEPQSVEIRNLTKDSEVVHWHGLYLPPDIDGAMEEGTPMIAPGASTRYTMTPRPAGFRWYHTHTFAGKDLTRAQYGGLHGFLLIEPRDNPAAYDREVFLGLHDWNGQFLSSDDGYMNPVYDVATINGKMLGSGDPIKVKQGERVMMHILNSSPTEVHWISFSGHSFKVMALDGNPVAQAQTVSMLRLAPAERVSALVEMNNPGVWVLGEVRKHVQASGMGVVIEYANSTGKPVWTQPEDLVWNYRQFATAGDAAQHPDAKTIELTFNSRFQGHGNEELWLINGLSYPQNSTPANAPHLQTGQRYRLVMKNKSMDDHPVHLHRHTFEIRRIENSPEIAGVRKDVVLVHAGGTVEVEFMADNPGKTLFHCHQQDHMDRGFMMVFDYA</sequence>
<dbReference type="Gene3D" id="2.60.40.420">
    <property type="entry name" value="Cupredoxins - blue copper proteins"/>
    <property type="match status" value="3"/>
</dbReference>
<evidence type="ECO:0000259" key="3">
    <source>
        <dbReference type="Pfam" id="PF07731"/>
    </source>
</evidence>
<dbReference type="RefSeq" id="WP_184253445.1">
    <property type="nucleotide sequence ID" value="NZ_JACHIO010000004.1"/>
</dbReference>
<protein>
    <submittedName>
        <fullName evidence="5">FtsP/CotA-like multicopper oxidase with cupredoxin domain</fullName>
    </submittedName>
</protein>
<dbReference type="Pfam" id="PF07731">
    <property type="entry name" value="Cu-oxidase_2"/>
    <property type="match status" value="1"/>
</dbReference>
<dbReference type="InterPro" id="IPR008972">
    <property type="entry name" value="Cupredoxin"/>
</dbReference>
<dbReference type="PROSITE" id="PS51318">
    <property type="entry name" value="TAT"/>
    <property type="match status" value="1"/>
</dbReference>
<dbReference type="InterPro" id="IPR045087">
    <property type="entry name" value="Cu-oxidase_fam"/>
</dbReference>
<dbReference type="InterPro" id="IPR006311">
    <property type="entry name" value="TAT_signal"/>
</dbReference>
<dbReference type="PANTHER" id="PTHR11709">
    <property type="entry name" value="MULTI-COPPER OXIDASE"/>
    <property type="match status" value="1"/>
</dbReference>
<feature type="domain" description="Plastocyanin-like" evidence="4">
    <location>
        <begin position="54"/>
        <end position="163"/>
    </location>
</feature>
<evidence type="ECO:0000259" key="4">
    <source>
        <dbReference type="Pfam" id="PF07732"/>
    </source>
</evidence>
<dbReference type="EMBL" id="JACHIO010000004">
    <property type="protein sequence ID" value="MBB5062761.1"/>
    <property type="molecule type" value="Genomic_DNA"/>
</dbReference>
<dbReference type="Pfam" id="PF00394">
    <property type="entry name" value="Cu-oxidase"/>
    <property type="match status" value="1"/>
</dbReference>
<name>A0A7W8E8L9_9BACT</name>
<gene>
    <name evidence="5" type="ORF">HDF15_001098</name>
</gene>
<reference evidence="5 6" key="1">
    <citation type="submission" date="2020-08" db="EMBL/GenBank/DDBJ databases">
        <title>Genomic Encyclopedia of Type Strains, Phase IV (KMG-V): Genome sequencing to study the core and pangenomes of soil and plant-associated prokaryotes.</title>
        <authorList>
            <person name="Whitman W."/>
        </authorList>
    </citation>
    <scope>NUCLEOTIDE SEQUENCE [LARGE SCALE GENOMIC DNA]</scope>
    <source>
        <strain evidence="5 6">X5P3</strain>
    </source>
</reference>
<dbReference type="Proteomes" id="UP000584867">
    <property type="component" value="Unassembled WGS sequence"/>
</dbReference>
<feature type="domain" description="Plastocyanin-like" evidence="3">
    <location>
        <begin position="349"/>
        <end position="458"/>
    </location>
</feature>
<feature type="domain" description="Plastocyanin-like" evidence="2">
    <location>
        <begin position="190"/>
        <end position="282"/>
    </location>
</feature>
<feature type="signal peptide" evidence="1">
    <location>
        <begin position="1"/>
        <end position="37"/>
    </location>
</feature>
<dbReference type="AlphaFoldDB" id="A0A7W8E8L9"/>
<evidence type="ECO:0000313" key="5">
    <source>
        <dbReference type="EMBL" id="MBB5062761.1"/>
    </source>
</evidence>
<proteinExistence type="predicted"/>
<dbReference type="InterPro" id="IPR011707">
    <property type="entry name" value="Cu-oxidase-like_N"/>
</dbReference>
<dbReference type="InterPro" id="IPR001117">
    <property type="entry name" value="Cu-oxidase_2nd"/>
</dbReference>
<organism evidence="5 6">
    <name type="scientific">Granulicella mallensis</name>
    <dbReference type="NCBI Taxonomy" id="940614"/>
    <lineage>
        <taxon>Bacteria</taxon>
        <taxon>Pseudomonadati</taxon>
        <taxon>Acidobacteriota</taxon>
        <taxon>Terriglobia</taxon>
        <taxon>Terriglobales</taxon>
        <taxon>Acidobacteriaceae</taxon>
        <taxon>Granulicella</taxon>
    </lineage>
</organism>
<comment type="caution">
    <text evidence="5">The sequence shown here is derived from an EMBL/GenBank/DDBJ whole genome shotgun (WGS) entry which is preliminary data.</text>
</comment>
<dbReference type="Pfam" id="PF07732">
    <property type="entry name" value="Cu-oxidase_3"/>
    <property type="match status" value="1"/>
</dbReference>
<dbReference type="GO" id="GO:0016491">
    <property type="term" value="F:oxidoreductase activity"/>
    <property type="evidence" value="ECO:0007669"/>
    <property type="project" value="InterPro"/>
</dbReference>
<dbReference type="GO" id="GO:0005507">
    <property type="term" value="F:copper ion binding"/>
    <property type="evidence" value="ECO:0007669"/>
    <property type="project" value="InterPro"/>
</dbReference>
<evidence type="ECO:0000259" key="2">
    <source>
        <dbReference type="Pfam" id="PF00394"/>
    </source>
</evidence>
<dbReference type="SUPFAM" id="SSF49503">
    <property type="entry name" value="Cupredoxins"/>
    <property type="match status" value="3"/>
</dbReference>
<dbReference type="InterPro" id="IPR011706">
    <property type="entry name" value="Cu-oxidase_C"/>
</dbReference>
<evidence type="ECO:0000256" key="1">
    <source>
        <dbReference type="SAM" id="SignalP"/>
    </source>
</evidence>
<evidence type="ECO:0000313" key="6">
    <source>
        <dbReference type="Proteomes" id="UP000584867"/>
    </source>
</evidence>
<accession>A0A7W8E8L9</accession>
<feature type="chain" id="PRO_5031255816" evidence="1">
    <location>
        <begin position="38"/>
        <end position="460"/>
    </location>
</feature>